<sequence length="92" mass="10532">MPKRSCLLTKVHMYKTTVSKSTILRVKCVCILHCGCKILTTVQNTNICNFTPINTSIIIVHIWTCVNEQSFTLLVHGLRKPSSYLCTLNYYH</sequence>
<dbReference type="AlphaFoldDB" id="A0A8T2JRZ2"/>
<proteinExistence type="predicted"/>
<protein>
    <submittedName>
        <fullName evidence="1">Uncharacterized protein</fullName>
    </submittedName>
</protein>
<gene>
    <name evidence="1" type="ORF">GDO86_010093</name>
</gene>
<comment type="caution">
    <text evidence="1">The sequence shown here is derived from an EMBL/GenBank/DDBJ whole genome shotgun (WGS) entry which is preliminary data.</text>
</comment>
<dbReference type="Proteomes" id="UP000812440">
    <property type="component" value="Chromosome 5"/>
</dbReference>
<dbReference type="EMBL" id="JAACNH010000004">
    <property type="protein sequence ID" value="KAG8445186.1"/>
    <property type="molecule type" value="Genomic_DNA"/>
</dbReference>
<name>A0A8T2JRZ2_9PIPI</name>
<keyword evidence="2" id="KW-1185">Reference proteome</keyword>
<reference evidence="1" key="1">
    <citation type="thesis" date="2020" institute="ProQuest LLC" country="789 East Eisenhower Parkway, Ann Arbor, MI, USA">
        <title>Comparative Genomics and Chromosome Evolution.</title>
        <authorList>
            <person name="Mudd A.B."/>
        </authorList>
    </citation>
    <scope>NUCLEOTIDE SEQUENCE</scope>
    <source>
        <strain evidence="1">Female2</strain>
        <tissue evidence="1">Blood</tissue>
    </source>
</reference>
<accession>A0A8T2JRZ2</accession>
<organism evidence="1 2">
    <name type="scientific">Hymenochirus boettgeri</name>
    <name type="common">Congo dwarf clawed frog</name>
    <dbReference type="NCBI Taxonomy" id="247094"/>
    <lineage>
        <taxon>Eukaryota</taxon>
        <taxon>Metazoa</taxon>
        <taxon>Chordata</taxon>
        <taxon>Craniata</taxon>
        <taxon>Vertebrata</taxon>
        <taxon>Euteleostomi</taxon>
        <taxon>Amphibia</taxon>
        <taxon>Batrachia</taxon>
        <taxon>Anura</taxon>
        <taxon>Pipoidea</taxon>
        <taxon>Pipidae</taxon>
        <taxon>Pipinae</taxon>
        <taxon>Hymenochirus</taxon>
    </lineage>
</organism>
<evidence type="ECO:0000313" key="2">
    <source>
        <dbReference type="Proteomes" id="UP000812440"/>
    </source>
</evidence>
<evidence type="ECO:0000313" key="1">
    <source>
        <dbReference type="EMBL" id="KAG8445186.1"/>
    </source>
</evidence>